<proteinExistence type="predicted"/>
<dbReference type="PROSITE" id="PS01124">
    <property type="entry name" value="HTH_ARAC_FAMILY_2"/>
    <property type="match status" value="1"/>
</dbReference>
<dbReference type="SMR" id="A0A0B8QNN4"/>
<evidence type="ECO:0000256" key="3">
    <source>
        <dbReference type="ARBA" id="ARBA00023163"/>
    </source>
</evidence>
<dbReference type="GO" id="GO:0005829">
    <property type="term" value="C:cytosol"/>
    <property type="evidence" value="ECO:0007669"/>
    <property type="project" value="TreeGrafter"/>
</dbReference>
<evidence type="ECO:0000313" key="8">
    <source>
        <dbReference type="EMBL" id="KSU26618.1"/>
    </source>
</evidence>
<dbReference type="GO" id="GO:0000976">
    <property type="term" value="F:transcription cis-regulatory region binding"/>
    <property type="evidence" value="ECO:0007669"/>
    <property type="project" value="TreeGrafter"/>
</dbReference>
<dbReference type="Gene3D" id="1.10.10.60">
    <property type="entry name" value="Homeodomain-like"/>
    <property type="match status" value="1"/>
</dbReference>
<reference evidence="5" key="7">
    <citation type="submission" date="2023-09" db="EMBL/GenBank/DDBJ databases">
        <title>Complete Genomes and Methylome analysis of Lactococcus lactis subs lactis strains.</title>
        <authorList>
            <person name="Fomenkov A."/>
            <person name="McDonnell B."/>
            <person name="Sun L."/>
            <person name="Van Sinderen D."/>
            <person name="Roberts R.J."/>
        </authorList>
    </citation>
    <scope>NUCLEOTIDE SEQUENCE</scope>
    <source>
        <strain evidence="5">229</strain>
    </source>
</reference>
<dbReference type="Pfam" id="PF12625">
    <property type="entry name" value="Arabinose_bd"/>
    <property type="match status" value="1"/>
</dbReference>
<dbReference type="Proteomes" id="UP000052991">
    <property type="component" value="Unassembled WGS sequence"/>
</dbReference>
<dbReference type="OMA" id="TVNEGMW"/>
<keyword evidence="2 7" id="KW-0238">DNA-binding</keyword>
<name>A0A0B8QNN4_LACLL</name>
<evidence type="ECO:0000313" key="7">
    <source>
        <dbReference type="EMBL" id="GAM80211.1"/>
    </source>
</evidence>
<dbReference type="Proteomes" id="UP001055586">
    <property type="component" value="Chromosome"/>
</dbReference>
<gene>
    <name evidence="7" type="ORF">JCM5805K_1323</name>
    <name evidence="9" type="ORF">LL223_1311</name>
    <name evidence="5" type="ORF">LL229_1453</name>
    <name evidence="6" type="ORF">LLUC11_1286</name>
    <name evidence="8" type="ORF">N42_1556</name>
</gene>
<dbReference type="AlphaFoldDB" id="A0A0B8QNN4"/>
<dbReference type="InterPro" id="IPR018060">
    <property type="entry name" value="HTH_AraC"/>
</dbReference>
<keyword evidence="3" id="KW-0804">Transcription</keyword>
<dbReference type="EMBL" id="LKLW01000090">
    <property type="protein sequence ID" value="KSU26618.1"/>
    <property type="molecule type" value="Genomic_DNA"/>
</dbReference>
<dbReference type="InterPro" id="IPR009057">
    <property type="entry name" value="Homeodomain-like_sf"/>
</dbReference>
<dbReference type="Proteomes" id="UP000031847">
    <property type="component" value="Unassembled WGS sequence"/>
</dbReference>
<organism evidence="7 10">
    <name type="scientific">Lactococcus lactis subsp. lactis</name>
    <name type="common">Streptococcus lactis</name>
    <dbReference type="NCBI Taxonomy" id="1360"/>
    <lineage>
        <taxon>Bacteria</taxon>
        <taxon>Bacillati</taxon>
        <taxon>Bacillota</taxon>
        <taxon>Bacilli</taxon>
        <taxon>Lactobacillales</taxon>
        <taxon>Streptococcaceae</taxon>
        <taxon>Lactococcus</taxon>
    </lineage>
</organism>
<evidence type="ECO:0000313" key="12">
    <source>
        <dbReference type="Proteomes" id="UP000192067"/>
    </source>
</evidence>
<dbReference type="RefSeq" id="WP_003130257.1">
    <property type="nucleotide sequence ID" value="NZ_BAABQR010000002.1"/>
</dbReference>
<dbReference type="PANTHER" id="PTHR47894">
    <property type="entry name" value="HTH-TYPE TRANSCRIPTIONAL REGULATOR GADX"/>
    <property type="match status" value="1"/>
</dbReference>
<evidence type="ECO:0000256" key="2">
    <source>
        <dbReference type="ARBA" id="ARBA00023125"/>
    </source>
</evidence>
<dbReference type="PATRIC" id="fig|1360.110.peg.2540"/>
<dbReference type="SUPFAM" id="SSF46689">
    <property type="entry name" value="Homeodomain-like"/>
    <property type="match status" value="1"/>
</dbReference>
<dbReference type="EMBL" id="BBSI01000022">
    <property type="protein sequence ID" value="GAM80211.1"/>
    <property type="molecule type" value="Genomic_DNA"/>
</dbReference>
<keyword evidence="1" id="KW-0805">Transcription regulation</keyword>
<dbReference type="EMBL" id="CP090823">
    <property type="protein sequence ID" value="ARD96334.1"/>
    <property type="molecule type" value="Genomic_DNA"/>
</dbReference>
<dbReference type="InterPro" id="IPR032687">
    <property type="entry name" value="AraC-type_N"/>
</dbReference>
<evidence type="ECO:0000313" key="9">
    <source>
        <dbReference type="EMBL" id="QRZ34964.1"/>
    </source>
</evidence>
<dbReference type="Proteomes" id="UP000192067">
    <property type="component" value="Chromosome"/>
</dbReference>
<evidence type="ECO:0000256" key="1">
    <source>
        <dbReference type="ARBA" id="ARBA00023015"/>
    </source>
</evidence>
<evidence type="ECO:0000259" key="4">
    <source>
        <dbReference type="PROSITE" id="PS01124"/>
    </source>
</evidence>
<reference evidence="9" key="6">
    <citation type="submission" date="2023-04" db="EMBL/GenBank/DDBJ databases">
        <authorList>
            <person name="McDonnell B."/>
        </authorList>
    </citation>
    <scope>NUCLEOTIDE SEQUENCE</scope>
    <source>
        <strain evidence="9">223</strain>
    </source>
</reference>
<dbReference type="PANTHER" id="PTHR47894:SF1">
    <property type="entry name" value="HTH-TYPE TRANSCRIPTIONAL REGULATOR VQSM"/>
    <property type="match status" value="1"/>
</dbReference>
<evidence type="ECO:0000313" key="11">
    <source>
        <dbReference type="Proteomes" id="UP000052991"/>
    </source>
</evidence>
<dbReference type="Pfam" id="PF12833">
    <property type="entry name" value="HTH_18"/>
    <property type="match status" value="1"/>
</dbReference>
<dbReference type="EMBL" id="CP015904">
    <property type="protein sequence ID" value="ARE13618.1"/>
    <property type="molecule type" value="Genomic_DNA"/>
</dbReference>
<dbReference type="GO" id="GO:0003700">
    <property type="term" value="F:DNA-binding transcription factor activity"/>
    <property type="evidence" value="ECO:0007669"/>
    <property type="project" value="InterPro"/>
</dbReference>
<evidence type="ECO:0000313" key="5">
    <source>
        <dbReference type="EMBL" id="ARD96334.1"/>
    </source>
</evidence>
<reference evidence="8" key="4">
    <citation type="journal article" date="2017" name="Genome Announc.">
        <title>Draft Genome Sequences of 24 Lactococcus lactis Strains.</title>
        <authorList>
            <person name="Backus L."/>
            <person name="Wels M."/>
            <person name="Boekhorst J."/>
            <person name="Dijkstra A.R."/>
            <person name="Beerthuyzen M."/>
            <person name="Kelly W.J."/>
            <person name="Siezen R.J."/>
            <person name="van Hijum S.A."/>
            <person name="Bachmann H."/>
        </authorList>
    </citation>
    <scope>NUCLEOTIDE SEQUENCE</scope>
    <source>
        <strain evidence="8">N42</strain>
    </source>
</reference>
<reference evidence="11" key="2">
    <citation type="submission" date="2015-10" db="EMBL/GenBank/DDBJ databases">
        <title>Draft Genome Sequences of 11 Lactococcus lactis subspecies cremoris strains.</title>
        <authorList>
            <person name="Wels M."/>
            <person name="Backus L."/>
            <person name="Boekhorst J."/>
            <person name="Dijkstra A."/>
            <person name="Beerthuizen M."/>
            <person name="Kelly W."/>
            <person name="Siezen R."/>
            <person name="Bachmann H."/>
            <person name="Van Hijum S."/>
        </authorList>
    </citation>
    <scope>NUCLEOTIDE SEQUENCE [LARGE SCALE GENOMIC DNA]</scope>
    <source>
        <strain evidence="11">N42</strain>
    </source>
</reference>
<protein>
    <submittedName>
        <fullName evidence="6 8">Transcriptional regulator</fullName>
    </submittedName>
    <submittedName>
        <fullName evidence="7">AraC-type DNA-binding domain-containing proteins</fullName>
    </submittedName>
    <submittedName>
        <fullName evidence="5">Helix-turn-helix domain-containing protein</fullName>
    </submittedName>
</protein>
<dbReference type="Proteomes" id="UP000663169">
    <property type="component" value="Chromosome"/>
</dbReference>
<dbReference type="EMBL" id="CP031926">
    <property type="protein sequence ID" value="QRZ34964.1"/>
    <property type="molecule type" value="Genomic_DNA"/>
</dbReference>
<reference evidence="6 12" key="3">
    <citation type="journal article" date="2017" name="BMC Genomics">
        <title>Comparative and functional genomics of the Lactococcus lactis taxon; insights into evolution and niche adaptation.</title>
        <authorList>
            <person name="Kelleher P."/>
            <person name="Bottacini F."/>
            <person name="Mahony J."/>
            <person name="Kilcawley K.N."/>
            <person name="van Sinderen D."/>
        </authorList>
    </citation>
    <scope>NUCLEOTIDE SEQUENCE [LARGE SCALE GENOMIC DNA]</scope>
    <source>
        <strain evidence="6 12">UC11</strain>
    </source>
</reference>
<evidence type="ECO:0000313" key="10">
    <source>
        <dbReference type="Proteomes" id="UP000031847"/>
    </source>
</evidence>
<evidence type="ECO:0000313" key="6">
    <source>
        <dbReference type="EMBL" id="ARE13618.1"/>
    </source>
</evidence>
<accession>A0A0B8QNN4</accession>
<dbReference type="SMART" id="SM00342">
    <property type="entry name" value="HTH_ARAC"/>
    <property type="match status" value="1"/>
</dbReference>
<sequence length="324" mass="37320">MKISIDQQFQNFLELHHLDLNLLLEEAQIPNLLWKEEIVLTNQQFYKFQEVLSKKLTDEQLLLISDVQNFGLFMPIFFVALSSANGLQAIKRLAKYKNVIAPVEIKVSIQEKHVQVELNDISEIQNLSRFSLFNEQLIILSILRTGTGQNIIPEKVISPYPFSSSILEVFGISPELSKNDNLLSFNLQDLELPFLTRNNSMWRMIEPELNRQLEEIKTPSDFINSLHKEVQLLIPSGDCSIQNVARKLGISSRTLQRNLAQAGTTFKVELQSVQKKMALHFSKDLNLTTDEISYLLGYSEVSSFTRAFRKWTGMTLNQYRKKLI</sequence>
<reference evidence="9" key="5">
    <citation type="journal article" date="2020" name="Mol. Microbiol.">
        <title>The CWPS Rubik's cube: Linking diversity of cell wall polysaccharide structures with the encoded biosynthetic machinery of selected Lactococcus lactis strains.</title>
        <authorList>
            <person name="Mahony J."/>
            <person name="Frantzen C."/>
            <person name="Vinogradov E."/>
            <person name="Sadovskaya I."/>
            <person name="Theodorou I."/>
            <person name="Kelleher P."/>
            <person name="Chapot-Chartier M.P."/>
            <person name="Cambillau C."/>
            <person name="Holo H."/>
            <person name="van Sinderen D."/>
        </authorList>
    </citation>
    <scope>NUCLEOTIDE SEQUENCE</scope>
    <source>
        <strain evidence="9">223</strain>
    </source>
</reference>
<feature type="domain" description="HTH araC/xylS-type" evidence="4">
    <location>
        <begin position="224"/>
        <end position="322"/>
    </location>
</feature>
<reference evidence="7 10" key="1">
    <citation type="submission" date="2015-01" db="EMBL/GenBank/DDBJ databases">
        <title>Lactococcus lactis subsp.lactis JCM 5805 whole genome shotgun sequence.</title>
        <authorList>
            <person name="Fujii T."/>
            <person name="Tomita Y."/>
            <person name="Ikushima S."/>
            <person name="Fujiwara D."/>
        </authorList>
    </citation>
    <scope>NUCLEOTIDE SEQUENCE [LARGE SCALE GENOMIC DNA]</scope>
    <source>
        <strain evidence="7 10">JCM 5805</strain>
    </source>
</reference>